<feature type="domain" description="Farnesoic acid O-methyl transferase" evidence="9">
    <location>
        <begin position="61"/>
        <end position="173"/>
    </location>
</feature>
<accession>A0A9Q0N017</accession>
<dbReference type="OrthoDB" id="4249at2759"/>
<evidence type="ECO:0000313" key="10">
    <source>
        <dbReference type="EMBL" id="KAJ6640711.1"/>
    </source>
</evidence>
<dbReference type="GO" id="GO:0005743">
    <property type="term" value="C:mitochondrial inner membrane"/>
    <property type="evidence" value="ECO:0007669"/>
    <property type="project" value="InterPro"/>
</dbReference>
<proteinExistence type="inferred from homology"/>
<dbReference type="Pfam" id="PF12248">
    <property type="entry name" value="Methyltransf_FA"/>
    <property type="match status" value="2"/>
</dbReference>
<evidence type="ECO:0000259" key="9">
    <source>
        <dbReference type="Pfam" id="PF12248"/>
    </source>
</evidence>
<protein>
    <recommendedName>
        <fullName evidence="8">4-hydroxy-3-methoxy-5-polyprenylbenzoate decarboxylase</fullName>
    </recommendedName>
</protein>
<feature type="non-terminal residue" evidence="10">
    <location>
        <position position="1"/>
    </location>
</feature>
<evidence type="ECO:0000256" key="8">
    <source>
        <dbReference type="ARBA" id="ARBA00081568"/>
    </source>
</evidence>
<dbReference type="EMBL" id="WJQU01000002">
    <property type="protein sequence ID" value="KAJ6640711.1"/>
    <property type="molecule type" value="Genomic_DNA"/>
</dbReference>
<evidence type="ECO:0000256" key="1">
    <source>
        <dbReference type="ARBA" id="ARBA00022688"/>
    </source>
</evidence>
<keyword evidence="7" id="KW-0456">Lyase</keyword>
<keyword evidence="11" id="KW-1185">Reference proteome</keyword>
<dbReference type="HAMAP" id="MF_03111">
    <property type="entry name" value="Coq4"/>
    <property type="match status" value="1"/>
</dbReference>
<keyword evidence="10" id="KW-0830">Ubiquinone</keyword>
<dbReference type="Pfam" id="PF05019">
    <property type="entry name" value="Coq4"/>
    <property type="match status" value="1"/>
</dbReference>
<name>A0A9Q0N017_9DIPT</name>
<evidence type="ECO:0000256" key="2">
    <source>
        <dbReference type="ARBA" id="ARBA00022723"/>
    </source>
</evidence>
<evidence type="ECO:0000256" key="4">
    <source>
        <dbReference type="ARBA" id="ARBA00022833"/>
    </source>
</evidence>
<evidence type="ECO:0000256" key="6">
    <source>
        <dbReference type="ARBA" id="ARBA00023136"/>
    </source>
</evidence>
<feature type="domain" description="Farnesoic acid O-methyl transferase" evidence="9">
    <location>
        <begin position="488"/>
        <end position="588"/>
    </location>
</feature>
<dbReference type="PANTHER" id="PTHR12922:SF7">
    <property type="entry name" value="UBIQUINONE BIOSYNTHESIS PROTEIN COQ4 HOMOLOG, MITOCHONDRIAL"/>
    <property type="match status" value="1"/>
</dbReference>
<evidence type="ECO:0000256" key="5">
    <source>
        <dbReference type="ARBA" id="ARBA00023128"/>
    </source>
</evidence>
<evidence type="ECO:0000256" key="3">
    <source>
        <dbReference type="ARBA" id="ARBA00022792"/>
    </source>
</evidence>
<comment type="caution">
    <text evidence="10">The sequence shown here is derived from an EMBL/GenBank/DDBJ whole genome shotgun (WGS) entry which is preliminary data.</text>
</comment>
<dbReference type="Proteomes" id="UP001151699">
    <property type="component" value="Chromosome B"/>
</dbReference>
<dbReference type="GO" id="GO:0006744">
    <property type="term" value="P:ubiquinone biosynthetic process"/>
    <property type="evidence" value="ECO:0007669"/>
    <property type="project" value="UniProtKB-KW"/>
</dbReference>
<keyword evidence="1" id="KW-0831">Ubiquinone biosynthesis</keyword>
<sequence length="590" mass="67293">MITNALTAANGVFVKKKLESIDMVVGAYILGDVDKAYAFDAWHDPLFVIQFVMNMITEGNDDFSFFEAPPRGIVLRVNASSEIQIALTAFAFVWNPIVEILIGTNNNTRSEIRINQQTNVVTVPTPNILQQGQWNDFRVVWANQVIHVYRGNDSFPFMSYTMQLFFPVNFYGVRAVILPPNITLTCVTRSCQRHLNVSFLSTAAVHEEHGPISEGDKFTKEFLQNHVPSTQFQKIILSAGSSLASLINPHRHDMIACLGETTGTAALNRILEQMKSSDEGQQILQDKPRINSNEIDLESLGQLPEETFGFHYKKFLDDNNVTPDSRMPVRFLDDPELAYVMTRYRECHDLVHTILGMPTNMLGEVSVKWVEALNNGLPMCYGGAIFGAMRLRPKQRQNYAKYYLPWALECGRKAKPLLNVYWEQRWTQRVGDLRDELNINTHFGEFVIGRDQFLPMLETCFSNMRYVIDTITEGNAEFSFFEGPPRGTVLRVNASSEIQIALTAFAFVWNPIVEILIGTNNNTRSEIRINQQTNVVTVPTPNILQQGQWNDFRVVWANQVIHVYRGSDSFPFMSYTMQWFFPVNFYGVRA</sequence>
<dbReference type="InterPro" id="IPR007715">
    <property type="entry name" value="Coq4"/>
</dbReference>
<dbReference type="InterPro" id="IPR027540">
    <property type="entry name" value="Coq4_euk"/>
</dbReference>
<reference evidence="10" key="1">
    <citation type="submission" date="2022-07" db="EMBL/GenBank/DDBJ databases">
        <authorList>
            <person name="Trinca V."/>
            <person name="Uliana J.V.C."/>
            <person name="Torres T.T."/>
            <person name="Ward R.J."/>
            <person name="Monesi N."/>
        </authorList>
    </citation>
    <scope>NUCLEOTIDE SEQUENCE</scope>
    <source>
        <strain evidence="10">HSMRA1968</strain>
        <tissue evidence="10">Whole embryos</tissue>
    </source>
</reference>
<dbReference type="AlphaFoldDB" id="A0A9Q0N017"/>
<organism evidence="10 11">
    <name type="scientific">Pseudolycoriella hygida</name>
    <dbReference type="NCBI Taxonomy" id="35572"/>
    <lineage>
        <taxon>Eukaryota</taxon>
        <taxon>Metazoa</taxon>
        <taxon>Ecdysozoa</taxon>
        <taxon>Arthropoda</taxon>
        <taxon>Hexapoda</taxon>
        <taxon>Insecta</taxon>
        <taxon>Pterygota</taxon>
        <taxon>Neoptera</taxon>
        <taxon>Endopterygota</taxon>
        <taxon>Diptera</taxon>
        <taxon>Nematocera</taxon>
        <taxon>Sciaroidea</taxon>
        <taxon>Sciaridae</taxon>
        <taxon>Pseudolycoriella</taxon>
    </lineage>
</organism>
<evidence type="ECO:0000256" key="7">
    <source>
        <dbReference type="ARBA" id="ARBA00023239"/>
    </source>
</evidence>
<keyword evidence="3" id="KW-0999">Mitochondrion inner membrane</keyword>
<dbReference type="InterPro" id="IPR022041">
    <property type="entry name" value="Methyltransf_FA"/>
</dbReference>
<dbReference type="GO" id="GO:0046872">
    <property type="term" value="F:metal ion binding"/>
    <property type="evidence" value="ECO:0007669"/>
    <property type="project" value="UniProtKB-KW"/>
</dbReference>
<dbReference type="GO" id="GO:0016829">
    <property type="term" value="F:lyase activity"/>
    <property type="evidence" value="ECO:0007669"/>
    <property type="project" value="UniProtKB-KW"/>
</dbReference>
<keyword evidence="6" id="KW-0472">Membrane</keyword>
<keyword evidence="5" id="KW-0496">Mitochondrion</keyword>
<dbReference type="PANTHER" id="PTHR12922">
    <property type="entry name" value="UBIQUINONE BIOSYNTHESIS PROTEIN"/>
    <property type="match status" value="1"/>
</dbReference>
<gene>
    <name evidence="10" type="ORF">Bhyg_05643</name>
</gene>
<evidence type="ECO:0000313" key="11">
    <source>
        <dbReference type="Proteomes" id="UP001151699"/>
    </source>
</evidence>
<keyword evidence="2" id="KW-0479">Metal-binding</keyword>
<keyword evidence="4" id="KW-0862">Zinc</keyword>